<dbReference type="SUPFAM" id="SSF53474">
    <property type="entry name" value="alpha/beta-Hydrolases"/>
    <property type="match status" value="1"/>
</dbReference>
<keyword evidence="3" id="KW-1185">Reference proteome</keyword>
<dbReference type="InterPro" id="IPR029058">
    <property type="entry name" value="AB_hydrolase_fold"/>
</dbReference>
<keyword evidence="2" id="KW-0614">Plasmid</keyword>
<evidence type="ECO:0000313" key="3">
    <source>
        <dbReference type="Proteomes" id="UP000002875"/>
    </source>
</evidence>
<feature type="domain" description="T6SS Phospholipase effector Tle1-like catalytic" evidence="1">
    <location>
        <begin position="3"/>
        <end position="247"/>
    </location>
</feature>
<dbReference type="EMBL" id="CP002962">
    <property type="protein sequence ID" value="AFK05469.1"/>
    <property type="molecule type" value="Genomic_DNA"/>
</dbReference>
<name>A0ABN4ASC1_EMTOG</name>
<evidence type="ECO:0000259" key="1">
    <source>
        <dbReference type="Pfam" id="PF09994"/>
    </source>
</evidence>
<reference evidence="2 3" key="1">
    <citation type="submission" date="2011-07" db="EMBL/GenBank/DDBJ databases">
        <title>The complete genome of plasmid 1 of Emticicia oligotrophica DSM 17448.</title>
        <authorList>
            <consortium name="US DOE Joint Genome Institute (JGI-PGF)"/>
            <person name="Lucas S."/>
            <person name="Han J."/>
            <person name="Lapidus A."/>
            <person name="Bruce D."/>
            <person name="Goodwin L."/>
            <person name="Pitluck S."/>
            <person name="Peters L."/>
            <person name="Kyrpides N."/>
            <person name="Mavromatis K."/>
            <person name="Ivanova N."/>
            <person name="Ovchinnikova G."/>
            <person name="Teshima H."/>
            <person name="Detter J.C."/>
            <person name="Tapia R."/>
            <person name="Han C."/>
            <person name="Land M."/>
            <person name="Hauser L."/>
            <person name="Markowitz V."/>
            <person name="Cheng J.-F."/>
            <person name="Hugenholtz P."/>
            <person name="Woyke T."/>
            <person name="Wu D."/>
            <person name="Tindall B."/>
            <person name="Pomrenke H."/>
            <person name="Brambilla E."/>
            <person name="Klenk H.-P."/>
            <person name="Eisen J.A."/>
        </authorList>
    </citation>
    <scope>NUCLEOTIDE SEQUENCE [LARGE SCALE GENOMIC DNA]</scope>
    <source>
        <strain evidence="3">DSM 17448 / GPTSA100-15</strain>
        <plasmid evidence="2 3">pEMTOL01</plasmid>
    </source>
</reference>
<dbReference type="Pfam" id="PF09994">
    <property type="entry name" value="T6SS_Tle1-like_cat"/>
    <property type="match status" value="1"/>
</dbReference>
<dbReference type="PANTHER" id="PTHR33840:SF2">
    <property type="entry name" value="TLE1 PHOSPHOLIPASE DOMAIN-CONTAINING PROTEIN"/>
    <property type="match status" value="1"/>
</dbReference>
<accession>A0ABN4ASC1</accession>
<sequence length="360" mass="41439">MPKNIVICCDGTDNKLTIRNNTNVIHLYSCLKLDEQQIGYYNPGVGTIAPDGISTWLARKWYRFVDLISASSLHTNVKDAYQYLMNEYEEGDKIYLFGFSRGAYTVRMLSGLLEMFGLLHKGNAHHLRHVLDVYAKGDKMFEIASLFRTRFSRKIAIEFIGIWDTVVSVGGLINFYKSFPYSRSLGIAKTVRHAVGIDERRKHYYYYEVSAEHHDCEEVFFAGVHSDVGGSYEEEGLSKITLEWMLGEASHCGLQLDKKKVNKYVFGIGSNYQKPDFKQAIHNSLTFIFKLADFIPRPRYSKTNLFNLKIDFRLWPLRFIAPQSKIHQSVKDKIGLGNYQPQNLTNLNDKVVIQNKPIIF</sequence>
<gene>
    <name evidence="2" type="ordered locus">Emtol_0197</name>
</gene>
<protein>
    <recommendedName>
        <fullName evidence="1">T6SS Phospholipase effector Tle1-like catalytic domain-containing protein</fullName>
    </recommendedName>
</protein>
<dbReference type="Proteomes" id="UP000002875">
    <property type="component" value="Plasmid pEMTOL01"/>
</dbReference>
<proteinExistence type="predicted"/>
<dbReference type="RefSeq" id="WP_015026215.1">
    <property type="nucleotide sequence ID" value="NC_018742.1"/>
</dbReference>
<geneLocation type="plasmid" evidence="2 3">
    <name>pEMTOL01</name>
</geneLocation>
<evidence type="ECO:0000313" key="2">
    <source>
        <dbReference type="EMBL" id="AFK05469.1"/>
    </source>
</evidence>
<organism evidence="2 3">
    <name type="scientific">Emticicia oligotrophica (strain DSM 17448 / CIP 109782 / MTCC 6937 / GPTSA100-15)</name>
    <dbReference type="NCBI Taxonomy" id="929562"/>
    <lineage>
        <taxon>Bacteria</taxon>
        <taxon>Pseudomonadati</taxon>
        <taxon>Bacteroidota</taxon>
        <taxon>Cytophagia</taxon>
        <taxon>Cytophagales</taxon>
        <taxon>Leadbetterellaceae</taxon>
        <taxon>Emticicia</taxon>
    </lineage>
</organism>
<dbReference type="PANTHER" id="PTHR33840">
    <property type="match status" value="1"/>
</dbReference>
<dbReference type="InterPro" id="IPR018712">
    <property type="entry name" value="Tle1-like_cat"/>
</dbReference>